<name>A0ABT6MGC6_9NOCA</name>
<dbReference type="Proteomes" id="UP001160334">
    <property type="component" value="Unassembled WGS sequence"/>
</dbReference>
<dbReference type="RefSeq" id="WP_280761737.1">
    <property type="nucleotide sequence ID" value="NZ_JARXVC010000010.1"/>
</dbReference>
<evidence type="ECO:0000313" key="2">
    <source>
        <dbReference type="Proteomes" id="UP001160334"/>
    </source>
</evidence>
<protein>
    <submittedName>
        <fullName evidence="1">Uncharacterized protein</fullName>
    </submittedName>
</protein>
<sequence>MADYARSSGVSWAGLVDWLVDSLTDQPVAFMLEMGPSEYRSHDEGDEVVCAQIQVLDDGVLLLRRSRTVLDQLTLADYSVDGLPLDHWFFDDHFADCTDGYLFTRDVRLVADACVAWFRDEWGTRSTDELGCDYRFPDELPRH</sequence>
<organism evidence="1 2">
    <name type="scientific">Prescottella agglutinans</name>
    <dbReference type="NCBI Taxonomy" id="1644129"/>
    <lineage>
        <taxon>Bacteria</taxon>
        <taxon>Bacillati</taxon>
        <taxon>Actinomycetota</taxon>
        <taxon>Actinomycetes</taxon>
        <taxon>Mycobacteriales</taxon>
        <taxon>Nocardiaceae</taxon>
        <taxon>Prescottella</taxon>
    </lineage>
</organism>
<keyword evidence="2" id="KW-1185">Reference proteome</keyword>
<accession>A0ABT6MGC6</accession>
<dbReference type="EMBL" id="JARXVC010000010">
    <property type="protein sequence ID" value="MDH6282429.1"/>
    <property type="molecule type" value="Genomic_DNA"/>
</dbReference>
<reference evidence="1 2" key="1">
    <citation type="submission" date="2023-04" db="EMBL/GenBank/DDBJ databases">
        <title>Forest soil microbial communities from Buena Vista Peninsula, Colon Province, Panama.</title>
        <authorList>
            <person name="Bouskill N."/>
        </authorList>
    </citation>
    <scope>NUCLEOTIDE SEQUENCE [LARGE SCALE GENOMIC DNA]</scope>
    <source>
        <strain evidence="1 2">CFH S0262</strain>
    </source>
</reference>
<proteinExistence type="predicted"/>
<comment type="caution">
    <text evidence="1">The sequence shown here is derived from an EMBL/GenBank/DDBJ whole genome shotgun (WGS) entry which is preliminary data.</text>
</comment>
<gene>
    <name evidence="1" type="ORF">M2280_003660</name>
</gene>
<evidence type="ECO:0000313" key="1">
    <source>
        <dbReference type="EMBL" id="MDH6282429.1"/>
    </source>
</evidence>